<organism evidence="11 12">
    <name type="scientific">Cohnella lubricantis</name>
    <dbReference type="NCBI Taxonomy" id="2163172"/>
    <lineage>
        <taxon>Bacteria</taxon>
        <taxon>Bacillati</taxon>
        <taxon>Bacillota</taxon>
        <taxon>Bacilli</taxon>
        <taxon>Bacillales</taxon>
        <taxon>Paenibacillaceae</taxon>
        <taxon>Cohnella</taxon>
    </lineage>
</organism>
<comment type="subunit">
    <text evidence="8">Interacts with PqqD. The interaction is necessary for activity of PqqE.</text>
</comment>
<dbReference type="InterPro" id="IPR017200">
    <property type="entry name" value="PqqE-like"/>
</dbReference>
<dbReference type="SMART" id="SM00729">
    <property type="entry name" value="Elp3"/>
    <property type="match status" value="1"/>
</dbReference>
<evidence type="ECO:0000256" key="4">
    <source>
        <dbReference type="ARBA" id="ARBA00022905"/>
    </source>
</evidence>
<dbReference type="CDD" id="cd21119">
    <property type="entry name" value="SPASM_PqqE"/>
    <property type="match status" value="1"/>
</dbReference>
<evidence type="ECO:0000313" key="11">
    <source>
        <dbReference type="EMBL" id="MBB6676036.1"/>
    </source>
</evidence>
<keyword evidence="4 8" id="KW-0884">PQQ biosynthesis</keyword>
<dbReference type="SFLD" id="SFLDS00029">
    <property type="entry name" value="Radical_SAM"/>
    <property type="match status" value="1"/>
</dbReference>
<feature type="domain" description="Radical SAM core" evidence="10">
    <location>
        <begin position="31"/>
        <end position="248"/>
    </location>
</feature>
<dbReference type="InterPro" id="IPR006638">
    <property type="entry name" value="Elp3/MiaA/NifB-like_rSAM"/>
</dbReference>
<feature type="binding site" evidence="8">
    <location>
        <position position="45"/>
    </location>
    <ligand>
        <name>[4Fe-4S] cluster</name>
        <dbReference type="ChEBI" id="CHEBI:49883"/>
        <note>4Fe-4S-S-AdoMet</note>
    </ligand>
</feature>
<dbReference type="GO" id="GO:0018189">
    <property type="term" value="P:pyrroloquinoline quinone biosynthetic process"/>
    <property type="evidence" value="ECO:0007669"/>
    <property type="project" value="UniProtKB-UniRule"/>
</dbReference>
<dbReference type="InterPro" id="IPR011843">
    <property type="entry name" value="PQQ_synth_PqqE_bac"/>
</dbReference>
<feature type="region of interest" description="Disordered" evidence="9">
    <location>
        <begin position="377"/>
        <end position="406"/>
    </location>
</feature>
<proteinExistence type="inferred from homology"/>
<keyword evidence="3 8" id="KW-0479">Metal-binding</keyword>
<accession>A0A841T7K4</accession>
<evidence type="ECO:0000256" key="5">
    <source>
        <dbReference type="ARBA" id="ARBA00023002"/>
    </source>
</evidence>
<evidence type="ECO:0000256" key="1">
    <source>
        <dbReference type="ARBA" id="ARBA00022485"/>
    </source>
</evidence>
<dbReference type="SFLD" id="SFLDF00280">
    <property type="entry name" value="coenzyme_PQQ_synthesis_protein"/>
    <property type="match status" value="1"/>
</dbReference>
<keyword evidence="2 8" id="KW-0949">S-adenosyl-L-methionine</keyword>
<feature type="binding site" evidence="8">
    <location>
        <position position="52"/>
    </location>
    <ligand>
        <name>[4Fe-4S] cluster</name>
        <dbReference type="ChEBI" id="CHEBI:49883"/>
        <note>4Fe-4S-S-AdoMet</note>
    </ligand>
</feature>
<dbReference type="NCBIfam" id="TIGR04085">
    <property type="entry name" value="rSAM_more_4Fe4S"/>
    <property type="match status" value="1"/>
</dbReference>
<dbReference type="CDD" id="cd01335">
    <property type="entry name" value="Radical_SAM"/>
    <property type="match status" value="1"/>
</dbReference>
<feature type="region of interest" description="Disordered" evidence="9">
    <location>
        <begin position="1"/>
        <end position="27"/>
    </location>
</feature>
<comment type="caution">
    <text evidence="11">The sequence shown here is derived from an EMBL/GenBank/DDBJ whole genome shotgun (WGS) entry which is preliminary data.</text>
</comment>
<evidence type="ECO:0000256" key="2">
    <source>
        <dbReference type="ARBA" id="ARBA00022691"/>
    </source>
</evidence>
<dbReference type="Pfam" id="PF13186">
    <property type="entry name" value="SPASM"/>
    <property type="match status" value="1"/>
</dbReference>
<keyword evidence="12" id="KW-1185">Reference proteome</keyword>
<dbReference type="InterPro" id="IPR023885">
    <property type="entry name" value="4Fe4S-binding_SPASM_dom"/>
</dbReference>
<dbReference type="GO" id="GO:1904047">
    <property type="term" value="F:S-adenosyl-L-methionine binding"/>
    <property type="evidence" value="ECO:0007669"/>
    <property type="project" value="UniProtKB-UniRule"/>
</dbReference>
<comment type="pathway">
    <text evidence="8">Cofactor biosynthesis; pyrroloquinoline quinone biosynthesis.</text>
</comment>
<dbReference type="PIRSF" id="PIRSF037420">
    <property type="entry name" value="PQQ_syn_pqqE"/>
    <property type="match status" value="1"/>
</dbReference>
<comment type="cofactor">
    <cofactor evidence="8">
        <name>[4Fe-4S] cluster</name>
        <dbReference type="ChEBI" id="CHEBI:49883"/>
    </cofactor>
    <text evidence="8">Binds 1 [4Fe-4S] cluster. The cluster is coordinated with 3 cysteines and an exchangeable S-adenosyl-L-methionine.</text>
</comment>
<dbReference type="SUPFAM" id="SSF102114">
    <property type="entry name" value="Radical SAM enzymes"/>
    <property type="match status" value="1"/>
</dbReference>
<dbReference type="InterPro" id="IPR050377">
    <property type="entry name" value="Radical_SAM_PqqE_MftC-like"/>
</dbReference>
<name>A0A841T7K4_9BACL</name>
<dbReference type="GO" id="GO:0051539">
    <property type="term" value="F:4 iron, 4 sulfur cluster binding"/>
    <property type="evidence" value="ECO:0007669"/>
    <property type="project" value="UniProtKB-KW"/>
</dbReference>
<evidence type="ECO:0000256" key="8">
    <source>
        <dbReference type="HAMAP-Rule" id="MF_00660"/>
    </source>
</evidence>
<dbReference type="HAMAP" id="MF_00660">
    <property type="entry name" value="PqqE"/>
    <property type="match status" value="1"/>
</dbReference>
<feature type="binding site" evidence="8">
    <location>
        <position position="49"/>
    </location>
    <ligand>
        <name>[4Fe-4S] cluster</name>
        <dbReference type="ChEBI" id="CHEBI:49883"/>
        <note>4Fe-4S-S-AdoMet</note>
    </ligand>
</feature>
<evidence type="ECO:0000259" key="10">
    <source>
        <dbReference type="PROSITE" id="PS51918"/>
    </source>
</evidence>
<keyword evidence="5 8" id="KW-0560">Oxidoreductase</keyword>
<dbReference type="PROSITE" id="PS51918">
    <property type="entry name" value="RADICAL_SAM"/>
    <property type="match status" value="1"/>
</dbReference>
<dbReference type="Gene3D" id="3.20.20.70">
    <property type="entry name" value="Aldolase class I"/>
    <property type="match status" value="1"/>
</dbReference>
<dbReference type="EC" id="1.21.98.4" evidence="8"/>
<dbReference type="SFLD" id="SFLDG01067">
    <property type="entry name" value="SPASM/twitch_domain_containing"/>
    <property type="match status" value="1"/>
</dbReference>
<evidence type="ECO:0000313" key="12">
    <source>
        <dbReference type="Proteomes" id="UP000574133"/>
    </source>
</evidence>
<dbReference type="GO" id="GO:0009975">
    <property type="term" value="F:cyclase activity"/>
    <property type="evidence" value="ECO:0007669"/>
    <property type="project" value="UniProtKB-UniRule"/>
</dbReference>
<dbReference type="UniPathway" id="UPA00539"/>
<keyword evidence="1 8" id="KW-0004">4Fe-4S</keyword>
<feature type="compositionally biased region" description="Polar residues" evidence="9">
    <location>
        <begin position="1"/>
        <end position="11"/>
    </location>
</feature>
<sequence length="406" mass="45011">MNANQTLKTNHSVNADHSSKSNSSSNAAHTLKAPYALTAELTHRCPLHCAYCSNPLELQKRENELGTADWLRVLDEAAELGVAHVHFTGGEPLLRQDLEQLVRRARELGLFVNMITSGVGLTRERVRRLAEAGVDSMQLSVQASDGELSDRIAGIKSHELKRRAAEWIKAEGIPLQANAVLHRHNLHQVEEIIDLCVSWGAERLELANVQYYGWAFANREYLLPSLEQLQAAEAAYMRSKARLGGVIELIWIVPDYYAEYPKPCMGGWASISFTVTPDGRALPCTAAAGIETLRFDSVKERSLGWIWQESEAFTAFRGEDWMPEPCRSCDRRHQDFGGCRCQAYLLTGDARNADPVCALSPDHWRLADFVASRGASARSRAAGGENDPAITAEGDRDPPVARMRGY</sequence>
<keyword evidence="7 8" id="KW-0411">Iron-sulfur</keyword>
<reference evidence="11 12" key="1">
    <citation type="submission" date="2020-08" db="EMBL/GenBank/DDBJ databases">
        <title>Cohnella phylogeny.</title>
        <authorList>
            <person name="Dunlap C."/>
        </authorList>
    </citation>
    <scope>NUCLEOTIDE SEQUENCE [LARGE SCALE GENOMIC DNA]</scope>
    <source>
        <strain evidence="11 12">DSM 103658</strain>
    </source>
</reference>
<dbReference type="PANTHER" id="PTHR11228">
    <property type="entry name" value="RADICAL SAM DOMAIN PROTEIN"/>
    <property type="match status" value="1"/>
</dbReference>
<dbReference type="Proteomes" id="UP000574133">
    <property type="component" value="Unassembled WGS sequence"/>
</dbReference>
<gene>
    <name evidence="8 11" type="primary">pqqE</name>
    <name evidence="11" type="ORF">H4Q31_01695</name>
</gene>
<dbReference type="SFLD" id="SFLDG01386">
    <property type="entry name" value="main_SPASM_domain-containing"/>
    <property type="match status" value="1"/>
</dbReference>
<evidence type="ECO:0000256" key="6">
    <source>
        <dbReference type="ARBA" id="ARBA00023004"/>
    </source>
</evidence>
<dbReference type="GO" id="GO:0005506">
    <property type="term" value="F:iron ion binding"/>
    <property type="evidence" value="ECO:0007669"/>
    <property type="project" value="UniProtKB-UniRule"/>
</dbReference>
<dbReference type="GO" id="GO:0016491">
    <property type="term" value="F:oxidoreductase activity"/>
    <property type="evidence" value="ECO:0007669"/>
    <property type="project" value="UniProtKB-KW"/>
</dbReference>
<dbReference type="InterPro" id="IPR058240">
    <property type="entry name" value="rSAM_sf"/>
</dbReference>
<evidence type="ECO:0000256" key="9">
    <source>
        <dbReference type="SAM" id="MobiDB-lite"/>
    </source>
</evidence>
<dbReference type="AlphaFoldDB" id="A0A841T7K4"/>
<dbReference type="Pfam" id="PF04055">
    <property type="entry name" value="Radical_SAM"/>
    <property type="match status" value="1"/>
</dbReference>
<dbReference type="InterPro" id="IPR007197">
    <property type="entry name" value="rSAM"/>
</dbReference>
<dbReference type="PANTHER" id="PTHR11228:SF7">
    <property type="entry name" value="PQQA PEPTIDE CYCLASE"/>
    <property type="match status" value="1"/>
</dbReference>
<feature type="compositionally biased region" description="Low complexity" evidence="9">
    <location>
        <begin position="12"/>
        <end position="27"/>
    </location>
</feature>
<comment type="catalytic activity">
    <reaction evidence="8">
        <text>[PQQ precursor protein] + S-adenosyl-L-methionine = E-Y cross-linked-[PQQ precursor protein] + 5'-deoxyadenosine + L-methionine + H(+)</text>
        <dbReference type="Rhea" id="RHEA:56836"/>
        <dbReference type="Rhea" id="RHEA-COMP:14800"/>
        <dbReference type="Rhea" id="RHEA-COMP:14801"/>
        <dbReference type="ChEBI" id="CHEBI:15378"/>
        <dbReference type="ChEBI" id="CHEBI:17319"/>
        <dbReference type="ChEBI" id="CHEBI:57844"/>
        <dbReference type="ChEBI" id="CHEBI:59789"/>
        <dbReference type="ChEBI" id="CHEBI:141026"/>
        <dbReference type="ChEBI" id="CHEBI:141027"/>
        <dbReference type="EC" id="1.21.98.4"/>
    </reaction>
</comment>
<keyword evidence="6 8" id="KW-0408">Iron</keyword>
<comment type="function">
    <text evidence="8">Catalyzes the cross-linking of a glutamate residue and a tyrosine residue in the PqqA protein as part of the biosynthesis of pyrroloquinoline quinone (PQQ).</text>
</comment>
<evidence type="ECO:0000256" key="7">
    <source>
        <dbReference type="ARBA" id="ARBA00023014"/>
    </source>
</evidence>
<dbReference type="InterPro" id="IPR013785">
    <property type="entry name" value="Aldolase_TIM"/>
</dbReference>
<dbReference type="EMBL" id="JACJVN010000009">
    <property type="protein sequence ID" value="MBB6676036.1"/>
    <property type="molecule type" value="Genomic_DNA"/>
</dbReference>
<protein>
    <recommendedName>
        <fullName evidence="8">PqqA peptide cyclase</fullName>
        <ecNumber evidence="8">1.21.98.4</ecNumber>
    </recommendedName>
    <alternativeName>
        <fullName evidence="8">Coenzyme PQQ synthesis protein E</fullName>
    </alternativeName>
</protein>
<dbReference type="NCBIfam" id="TIGR02109">
    <property type="entry name" value="PQQ_syn_pqqE"/>
    <property type="match status" value="1"/>
</dbReference>
<evidence type="ECO:0000256" key="3">
    <source>
        <dbReference type="ARBA" id="ARBA00022723"/>
    </source>
</evidence>
<comment type="similarity">
    <text evidence="8">Belongs to the radical SAM superfamily. PqqE family.</text>
</comment>